<feature type="domain" description="CAP-Gly" evidence="3">
    <location>
        <begin position="161"/>
        <end position="204"/>
    </location>
</feature>
<proteinExistence type="predicted"/>
<dbReference type="GO" id="GO:0008017">
    <property type="term" value="F:microtubule binding"/>
    <property type="evidence" value="ECO:0007669"/>
    <property type="project" value="InterPro"/>
</dbReference>
<dbReference type="PANTHER" id="PTHR13958">
    <property type="entry name" value="CENTROSOME-ASSOCIATED PROTEIN 350"/>
    <property type="match status" value="1"/>
</dbReference>
<gene>
    <name evidence="4" type="ORF">DEBURN_LOCUS2895</name>
</gene>
<dbReference type="SUPFAM" id="SSF74924">
    <property type="entry name" value="Cap-Gly domain"/>
    <property type="match status" value="1"/>
</dbReference>
<feature type="coiled-coil region" evidence="1">
    <location>
        <begin position="615"/>
        <end position="1001"/>
    </location>
</feature>
<keyword evidence="5" id="KW-1185">Reference proteome</keyword>
<feature type="coiled-coil region" evidence="1">
    <location>
        <begin position="1039"/>
        <end position="1137"/>
    </location>
</feature>
<feature type="compositionally biased region" description="Polar residues" evidence="2">
    <location>
        <begin position="339"/>
        <end position="352"/>
    </location>
</feature>
<feature type="region of interest" description="Disordered" evidence="2">
    <location>
        <begin position="1"/>
        <end position="34"/>
    </location>
</feature>
<evidence type="ECO:0000256" key="2">
    <source>
        <dbReference type="SAM" id="MobiDB-lite"/>
    </source>
</evidence>
<evidence type="ECO:0000259" key="3">
    <source>
        <dbReference type="PROSITE" id="PS50245"/>
    </source>
</evidence>
<dbReference type="Proteomes" id="UP000789706">
    <property type="component" value="Unassembled WGS sequence"/>
</dbReference>
<dbReference type="Gene3D" id="2.30.30.190">
    <property type="entry name" value="CAP Gly-rich-like domain"/>
    <property type="match status" value="1"/>
</dbReference>
<dbReference type="OrthoDB" id="2130750at2759"/>
<organism evidence="4 5">
    <name type="scientific">Diversispora eburnea</name>
    <dbReference type="NCBI Taxonomy" id="1213867"/>
    <lineage>
        <taxon>Eukaryota</taxon>
        <taxon>Fungi</taxon>
        <taxon>Fungi incertae sedis</taxon>
        <taxon>Mucoromycota</taxon>
        <taxon>Glomeromycotina</taxon>
        <taxon>Glomeromycetes</taxon>
        <taxon>Diversisporales</taxon>
        <taxon>Diversisporaceae</taxon>
        <taxon>Diversispora</taxon>
    </lineage>
</organism>
<dbReference type="SMART" id="SM01052">
    <property type="entry name" value="CAP_GLY"/>
    <property type="match status" value="1"/>
</dbReference>
<feature type="compositionally biased region" description="Low complexity" evidence="2">
    <location>
        <begin position="100"/>
        <end position="117"/>
    </location>
</feature>
<sequence>MSRLPKHSQVSTSGLPAPQSKRRTSSAAQKVILTPEQEALLQEALVKYHPDMATPATSNTQTNISPPRKSGMTFSRMVKPSLKSTMESPTTNTSDGRITSPNSNPSSPPSHISNSSPKLQRLSQIISPPLRAASPSLSRFSVGERVSVDSINITGTLKFMGLIDIKPGIWAGVEVDIPGTGKNNGDINGVSYFTCAPKSGIFILASKLSKPIATESSQSKAAPPVSAPSTNALNAAAAASRITEGSLASKYVGVTASQLKQRTLVKPAKIITSPTILNPNKQNRRLARPDSNINPPQRQLRSDSLSSNGSSASNPSTFYNRTGIHRSRSSTPNLPPRSLTPSDNETSNSSIYRKTGVPRSRSPTPNPQPRSLTPSDTETSVSTPTAHGEMVNSSLQTKIQNILNNSGSTEGIPPNLIEMQALRIQELQKKIEVLEAENKLNNQKAIGLSEATEKWEAEKESIEKSSNEKIALLNKQIEQLTSQVEDSKVTIEQSQKTIEDKLAEISELNEKLKETQKNFDQIKKELDETNESVSELRNAGKEAIQIYETKVSTLEKQNESLKKAGRSSLSLVEESNSKLRQRDSIIKMLRKDKDELIAAGSEAIVVYEKMLEKQESEAKATLHKQEEIYENLSKEKTSTQQLYEEAEKKLKVVDEQLKAKDRAIKGLGEELAGMQFGVEELMRNDAHSRERISQLEEEIRESNVFISRQKEEISALKTNLSNLMSNTDETEFEKVKNVYESDINRLESEKEALQKSLSDAQAEKRSAASELDDMITKNKNLEKSIQDLKDEKVKTNSEFEETNKKIEELKLSIDKKSQIVNDAEMEKMALLSSRDNIKKELSQVQDQAKQDVDKLKSQIEVLQSQIETLQSQAASTDDIGIQLETKVLEYERLNLEFVEFKEEVTKIRSENEELKNKQQINELRANVNEVDNKEYEKKIEAFKQQITELQTNVNEVTNENLKLTDENKKTIVDYEKLIEAHKQVENECMKLMEELEILHSEQLGRNDFAPLSPPAEANDKVNVIISDDATTTNADGPEISRLQTLLSDKQKQIDRLTSTHKSETKELRLKLHELEKEKQKEIKTLHREVSELESLIESKIFREADLEEQVEMKRISIEKLTAELEYAQEQLNEMKKFDKDLGFDLSYESSKKETSPSSKIYCELCDEEGHDLMSCKSVFDQGSNKNNVNKDQTNEINVSDSHCTKDCPNQDETF</sequence>
<name>A0A9N8VT55_9GLOM</name>
<feature type="compositionally biased region" description="Polar residues" evidence="2">
    <location>
        <begin position="55"/>
        <end position="65"/>
    </location>
</feature>
<dbReference type="AlphaFoldDB" id="A0A9N8VT55"/>
<evidence type="ECO:0000313" key="4">
    <source>
        <dbReference type="EMBL" id="CAG8465455.1"/>
    </source>
</evidence>
<evidence type="ECO:0000313" key="5">
    <source>
        <dbReference type="Proteomes" id="UP000789706"/>
    </source>
</evidence>
<dbReference type="PROSITE" id="PS50245">
    <property type="entry name" value="CAP_GLY_2"/>
    <property type="match status" value="1"/>
</dbReference>
<feature type="coiled-coil region" evidence="1">
    <location>
        <begin position="417"/>
        <end position="564"/>
    </location>
</feature>
<dbReference type="PANTHER" id="PTHR13958:SF3">
    <property type="entry name" value="CAP-GLY DOMAIN-CONTAINING PROTEIN-RELATED"/>
    <property type="match status" value="1"/>
</dbReference>
<feature type="compositionally biased region" description="Polar residues" evidence="2">
    <location>
        <begin position="82"/>
        <end position="99"/>
    </location>
</feature>
<feature type="compositionally biased region" description="Low complexity" evidence="2">
    <location>
        <begin position="302"/>
        <end position="316"/>
    </location>
</feature>
<reference evidence="4" key="1">
    <citation type="submission" date="2021-06" db="EMBL/GenBank/DDBJ databases">
        <authorList>
            <person name="Kallberg Y."/>
            <person name="Tangrot J."/>
            <person name="Rosling A."/>
        </authorList>
    </citation>
    <scope>NUCLEOTIDE SEQUENCE</scope>
    <source>
        <strain evidence="4">AZ414A</strain>
    </source>
</reference>
<accession>A0A9N8VT55</accession>
<dbReference type="InterPro" id="IPR036859">
    <property type="entry name" value="CAP-Gly_dom_sf"/>
</dbReference>
<protein>
    <submittedName>
        <fullName evidence="4">662_t:CDS:1</fullName>
    </submittedName>
</protein>
<feature type="region of interest" description="Disordered" evidence="2">
    <location>
        <begin position="275"/>
        <end position="391"/>
    </location>
</feature>
<dbReference type="Pfam" id="PF01302">
    <property type="entry name" value="CAP_GLY"/>
    <property type="match status" value="1"/>
</dbReference>
<dbReference type="GO" id="GO:0034453">
    <property type="term" value="P:microtubule anchoring"/>
    <property type="evidence" value="ECO:0007669"/>
    <property type="project" value="InterPro"/>
</dbReference>
<evidence type="ECO:0000256" key="1">
    <source>
        <dbReference type="SAM" id="Coils"/>
    </source>
</evidence>
<comment type="caution">
    <text evidence="4">The sequence shown here is derived from an EMBL/GenBank/DDBJ whole genome shotgun (WGS) entry which is preliminary data.</text>
</comment>
<dbReference type="InterPro" id="IPR000938">
    <property type="entry name" value="CAP-Gly_domain"/>
</dbReference>
<keyword evidence="1" id="KW-0175">Coiled coil</keyword>
<dbReference type="EMBL" id="CAJVPK010000168">
    <property type="protein sequence ID" value="CAG8465455.1"/>
    <property type="molecule type" value="Genomic_DNA"/>
</dbReference>
<feature type="compositionally biased region" description="Polar residues" evidence="2">
    <location>
        <begin position="369"/>
        <end position="391"/>
    </location>
</feature>
<feature type="region of interest" description="Disordered" evidence="2">
    <location>
        <begin position="51"/>
        <end position="120"/>
    </location>
</feature>
<dbReference type="InterPro" id="IPR028750">
    <property type="entry name" value="CEP350/CC187"/>
</dbReference>